<keyword evidence="1" id="KW-0812">Transmembrane</keyword>
<dbReference type="EMBL" id="JABXYK010000006">
    <property type="protein sequence ID" value="NVP55952.1"/>
    <property type="molecule type" value="Genomic_DNA"/>
</dbReference>
<evidence type="ECO:0000256" key="1">
    <source>
        <dbReference type="SAM" id="Phobius"/>
    </source>
</evidence>
<name>A0ABX2QG88_9HYPH</name>
<keyword evidence="1" id="KW-1133">Transmembrane helix</keyword>
<evidence type="ECO:0008006" key="4">
    <source>
        <dbReference type="Google" id="ProtNLM"/>
    </source>
</evidence>
<reference evidence="2 3" key="1">
    <citation type="submission" date="2020-06" db="EMBL/GenBank/DDBJ databases">
        <title>Rhizobium sp.nov. isolated from the tomato plant.</title>
        <authorList>
            <person name="Thin K.K."/>
            <person name="Zhang X."/>
            <person name="He S."/>
        </authorList>
    </citation>
    <scope>NUCLEOTIDE SEQUENCE [LARGE SCALE GENOMIC DNA]</scope>
    <source>
        <strain evidence="2 3">DBTS2</strain>
    </source>
</reference>
<evidence type="ECO:0000313" key="3">
    <source>
        <dbReference type="Proteomes" id="UP000659172"/>
    </source>
</evidence>
<evidence type="ECO:0000313" key="2">
    <source>
        <dbReference type="EMBL" id="NVP55952.1"/>
    </source>
</evidence>
<keyword evidence="3" id="KW-1185">Reference proteome</keyword>
<keyword evidence="1" id="KW-0472">Membrane</keyword>
<dbReference type="Proteomes" id="UP000659172">
    <property type="component" value="Unassembled WGS sequence"/>
</dbReference>
<proteinExistence type="predicted"/>
<feature type="transmembrane region" description="Helical" evidence="1">
    <location>
        <begin position="51"/>
        <end position="69"/>
    </location>
</feature>
<comment type="caution">
    <text evidence="2">The sequence shown here is derived from an EMBL/GenBank/DDBJ whole genome shotgun (WGS) entry which is preliminary data.</text>
</comment>
<gene>
    <name evidence="2" type="ORF">HV823_11880</name>
</gene>
<accession>A0ABX2QG88</accession>
<protein>
    <recommendedName>
        <fullName evidence="4">Hemolysin XhlA</fullName>
    </recommendedName>
</protein>
<sequence>MTLDTRLSALEAWQRQMDIFNARRDEQFKALTDSFSLLNKKIDDLNGTLKWAVKVILGAMLAAVVAFMVKGGFHIPG</sequence>
<organism evidence="2 3">
    <name type="scientific">Mycoplana rhizolycopersici</name>
    <dbReference type="NCBI Taxonomy" id="2746702"/>
    <lineage>
        <taxon>Bacteria</taxon>
        <taxon>Pseudomonadati</taxon>
        <taxon>Pseudomonadota</taxon>
        <taxon>Alphaproteobacteria</taxon>
        <taxon>Hyphomicrobiales</taxon>
        <taxon>Rhizobiaceae</taxon>
        <taxon>Mycoplana</taxon>
    </lineage>
</organism>